<evidence type="ECO:0000256" key="1">
    <source>
        <dbReference type="HAMAP-Rule" id="MF_02216"/>
    </source>
</evidence>
<dbReference type="HAMAP" id="MF_02216">
    <property type="entry name" value="UbiK"/>
    <property type="match status" value="1"/>
</dbReference>
<name>A0A059ZUU7_ACICK</name>
<protein>
    <recommendedName>
        <fullName evidence="1">Ubiquinone biosynthesis accessory factor UbiK</fullName>
    </recommendedName>
</protein>
<accession>A0A059ZUU7</accession>
<dbReference type="GO" id="GO:0005737">
    <property type="term" value="C:cytoplasm"/>
    <property type="evidence" value="ECO:0007669"/>
    <property type="project" value="UniProtKB-SubCell"/>
</dbReference>
<dbReference type="EMBL" id="CP005986">
    <property type="protein sequence ID" value="AIA55375.1"/>
    <property type="molecule type" value="Genomic_DNA"/>
</dbReference>
<dbReference type="InterPro" id="IPR007475">
    <property type="entry name" value="UbiK"/>
</dbReference>
<proteinExistence type="inferred from homology"/>
<sequence>MQNRIADNIAAALGDTLARLGSVKEDVDQQLRAAVANALDRLDIVTREDFDIQQDLVARLGARLAALEERVARLEEEQTGEATPSAPSAAD</sequence>
<gene>
    <name evidence="1" type="primary">ubiK</name>
    <name evidence="2" type="ORF">Acaty_c1510</name>
</gene>
<dbReference type="UniPathway" id="UPA00232"/>
<comment type="function">
    <text evidence="1">Required for efficient ubiquinone (coenzyme Q) biosynthesis. UbiK is probably an accessory factor of Ubi enzymes and facilitates ubiquinone biosynthesis by acting as an assembly factor, a targeting factor, or both.</text>
</comment>
<comment type="pathway">
    <text evidence="1">Cofactor biosynthesis; ubiquinone biosynthesis.</text>
</comment>
<keyword evidence="1" id="KW-0963">Cytoplasm</keyword>
<dbReference type="PANTHER" id="PTHR38040:SF1">
    <property type="entry name" value="UBIQUINONE BIOSYNTHESIS ACCESSORY FACTOR UBIK"/>
    <property type="match status" value="1"/>
</dbReference>
<dbReference type="GO" id="GO:0006744">
    <property type="term" value="P:ubiquinone biosynthetic process"/>
    <property type="evidence" value="ECO:0007669"/>
    <property type="project" value="UniProtKB-UniRule"/>
</dbReference>
<dbReference type="RefSeq" id="WP_004872378.1">
    <property type="nucleotide sequence ID" value="NZ_CP005986.1"/>
</dbReference>
<dbReference type="Proteomes" id="UP000005522">
    <property type="component" value="Chromosome"/>
</dbReference>
<comment type="similarity">
    <text evidence="1">Belongs to the UbiK family.</text>
</comment>
<dbReference type="PANTHER" id="PTHR38040">
    <property type="entry name" value="UBIQUINONE BIOSYNTHESIS ACCESSORY FACTOR UBIK"/>
    <property type="match status" value="1"/>
</dbReference>
<dbReference type="eggNOG" id="COG2960">
    <property type="taxonomic scope" value="Bacteria"/>
</dbReference>
<evidence type="ECO:0000313" key="3">
    <source>
        <dbReference type="Proteomes" id="UP000005522"/>
    </source>
</evidence>
<reference evidence="2 3" key="1">
    <citation type="journal article" date="2009" name="J. Bacteriol.">
        <title>Draft genome sequence of the extremely acidophilic bacterium Acidithiobacillus caldus ATCC 51756 reveals metabolic versatility in the genus Acidithiobacillus.</title>
        <authorList>
            <person name="Valdes J."/>
            <person name="Quatrini R."/>
            <person name="Hallberg K."/>
            <person name="Dopson M."/>
            <person name="Valenzuela P.D."/>
            <person name="Holmes D.S."/>
        </authorList>
    </citation>
    <scope>NUCLEOTIDE SEQUENCE [LARGE SCALE GENOMIC DNA]</scope>
    <source>
        <strain evidence="3">ATCC 51756 / DSM 8584 / KU</strain>
    </source>
</reference>
<comment type="subcellular location">
    <subcellularLocation>
        <location evidence="1">Cytoplasm</location>
    </subcellularLocation>
</comment>
<dbReference type="AlphaFoldDB" id="A0A059ZUU7"/>
<dbReference type="Pfam" id="PF04380">
    <property type="entry name" value="BMFP"/>
    <property type="match status" value="1"/>
</dbReference>
<evidence type="ECO:0000313" key="2">
    <source>
        <dbReference type="EMBL" id="AIA55375.1"/>
    </source>
</evidence>
<organism evidence="2 3">
    <name type="scientific">Acidithiobacillus caldus (strain ATCC 51756 / DSM 8584 / KU)</name>
    <dbReference type="NCBI Taxonomy" id="637389"/>
    <lineage>
        <taxon>Bacteria</taxon>
        <taxon>Pseudomonadati</taxon>
        <taxon>Pseudomonadota</taxon>
        <taxon>Acidithiobacillia</taxon>
        <taxon>Acidithiobacillales</taxon>
        <taxon>Acidithiobacillaceae</taxon>
        <taxon>Acidithiobacillus</taxon>
    </lineage>
</organism>
<dbReference type="HOGENOM" id="CLU_154412_0_1_6"/>
<keyword evidence="1" id="KW-0831">Ubiquinone biosynthesis</keyword>
<dbReference type="KEGG" id="acz:Acaty_c1510"/>